<dbReference type="InterPro" id="IPR009057">
    <property type="entry name" value="Homeodomain-like_sf"/>
</dbReference>
<reference evidence="5 6" key="1">
    <citation type="submission" date="2019-04" db="EMBL/GenBank/DDBJ databases">
        <title>Genome Announcement to Ensure Probiotic Safety of Lactobacillus rhamnosus UBLR-58.</title>
        <authorList>
            <person name="Sulthana A."/>
            <person name="Lakshmi S.G."/>
            <person name="Madempudi R.S."/>
        </authorList>
    </citation>
    <scope>NUCLEOTIDE SEQUENCE [LARGE SCALE GENOMIC DNA]</scope>
    <source>
        <strain evidence="5 6">UBLR-58</strain>
    </source>
</reference>
<evidence type="ECO:0000313" key="5">
    <source>
        <dbReference type="EMBL" id="THC80695.1"/>
    </source>
</evidence>
<dbReference type="InterPro" id="IPR001647">
    <property type="entry name" value="HTH_TetR"/>
</dbReference>
<dbReference type="PANTHER" id="PTHR30055:SF222">
    <property type="entry name" value="REGULATORY PROTEIN"/>
    <property type="match status" value="1"/>
</dbReference>
<evidence type="ECO:0000313" key="4">
    <source>
        <dbReference type="EMBL" id="NZA04929.1"/>
    </source>
</evidence>
<dbReference type="InterPro" id="IPR050109">
    <property type="entry name" value="HTH-type_TetR-like_transc_reg"/>
</dbReference>
<organism evidence="4 7">
    <name type="scientific">Lacticaseibacillus rhamnosus</name>
    <name type="common">Lactobacillus rhamnosus</name>
    <dbReference type="NCBI Taxonomy" id="47715"/>
    <lineage>
        <taxon>Bacteria</taxon>
        <taxon>Bacillati</taxon>
        <taxon>Bacillota</taxon>
        <taxon>Bacilli</taxon>
        <taxon>Lactobacillales</taxon>
        <taxon>Lactobacillaceae</taxon>
        <taxon>Lacticaseibacillus</taxon>
    </lineage>
</organism>
<dbReference type="SUPFAM" id="SSF46689">
    <property type="entry name" value="Homeodomain-like"/>
    <property type="match status" value="1"/>
</dbReference>
<dbReference type="RefSeq" id="WP_005688766.1">
    <property type="nucleotide sequence ID" value="NZ_CABFNI010000013.1"/>
</dbReference>
<dbReference type="PRINTS" id="PR00455">
    <property type="entry name" value="HTHTETR"/>
</dbReference>
<dbReference type="InterPro" id="IPR036271">
    <property type="entry name" value="Tet_transcr_reg_TetR-rel_C_sf"/>
</dbReference>
<dbReference type="EMBL" id="SSHM01000001">
    <property type="protein sequence ID" value="THC80695.1"/>
    <property type="molecule type" value="Genomic_DNA"/>
</dbReference>
<dbReference type="PROSITE" id="PS50977">
    <property type="entry name" value="HTH_TETR_2"/>
    <property type="match status" value="1"/>
</dbReference>
<sequence length="226" mass="25354">MKPHNITDLFSASLADSQLSTKQQAVLKASLKLFSEQGYDRTSTQEIARVAQVSEGTVYKQFKTKEGILRALLAPMIQQVIPSAITEFIHEVGEHHLPDLHTFLTFIVRDRMTFAITNQAQLRILIATLLRDSSLSKALAKQFQTQFLGEATHLLTAYQEKGVLVNWPVIRILQYIFGTVFSYLLPVILDIQSQFDLNAAVNEAVTFLERGLQGEVAYPAPPTHEN</sequence>
<proteinExistence type="predicted"/>
<feature type="domain" description="HTH tetR-type" evidence="3">
    <location>
        <begin position="20"/>
        <end position="80"/>
    </location>
</feature>
<dbReference type="Proteomes" id="UP000552935">
    <property type="component" value="Unassembled WGS sequence"/>
</dbReference>
<evidence type="ECO:0000259" key="3">
    <source>
        <dbReference type="PROSITE" id="PS50977"/>
    </source>
</evidence>
<reference evidence="4 7" key="2">
    <citation type="submission" date="2020-07" db="EMBL/GenBank/DDBJ databases">
        <title>Organ Donor 1.</title>
        <authorList>
            <person name="Marsh A.J."/>
            <person name="Azcarate-Peril M.A."/>
        </authorList>
    </citation>
    <scope>NUCLEOTIDE SEQUENCE [LARGE SCALE GENOMIC DNA]</scope>
    <source>
        <strain evidence="4 7">AMC0712</strain>
    </source>
</reference>
<dbReference type="EMBL" id="JACCKI010000004">
    <property type="protein sequence ID" value="NZA04929.1"/>
    <property type="molecule type" value="Genomic_DNA"/>
</dbReference>
<evidence type="ECO:0000256" key="1">
    <source>
        <dbReference type="ARBA" id="ARBA00023125"/>
    </source>
</evidence>
<dbReference type="Gene3D" id="1.10.357.10">
    <property type="entry name" value="Tetracycline Repressor, domain 2"/>
    <property type="match status" value="1"/>
</dbReference>
<name>A0A508Z0P4_LACRH</name>
<dbReference type="Pfam" id="PF00440">
    <property type="entry name" value="TetR_N"/>
    <property type="match status" value="1"/>
</dbReference>
<comment type="caution">
    <text evidence="4">The sequence shown here is derived from an EMBL/GenBank/DDBJ whole genome shotgun (WGS) entry which is preliminary data.</text>
</comment>
<dbReference type="PANTHER" id="PTHR30055">
    <property type="entry name" value="HTH-TYPE TRANSCRIPTIONAL REGULATOR RUTR"/>
    <property type="match status" value="1"/>
</dbReference>
<evidence type="ECO:0000313" key="7">
    <source>
        <dbReference type="Proteomes" id="UP000552935"/>
    </source>
</evidence>
<dbReference type="GO" id="GO:0006355">
    <property type="term" value="P:regulation of DNA-templated transcription"/>
    <property type="evidence" value="ECO:0007669"/>
    <property type="project" value="UniProtKB-ARBA"/>
</dbReference>
<evidence type="ECO:0000256" key="2">
    <source>
        <dbReference type="PROSITE-ProRule" id="PRU00335"/>
    </source>
</evidence>
<protein>
    <submittedName>
        <fullName evidence="4">TetR/AcrR family transcriptional regulator</fullName>
    </submittedName>
</protein>
<gene>
    <name evidence="5" type="ORF">E6L36_09995</name>
    <name evidence="4" type="ORF">H0N82_07365</name>
</gene>
<dbReference type="AlphaFoldDB" id="A0A508Z0P4"/>
<evidence type="ECO:0000313" key="6">
    <source>
        <dbReference type="Proteomes" id="UP000307517"/>
    </source>
</evidence>
<feature type="DNA-binding region" description="H-T-H motif" evidence="2">
    <location>
        <begin position="43"/>
        <end position="62"/>
    </location>
</feature>
<accession>A0A508Z0P4</accession>
<keyword evidence="1 2" id="KW-0238">DNA-binding</keyword>
<dbReference type="SUPFAM" id="SSF48498">
    <property type="entry name" value="Tetracyclin repressor-like, C-terminal domain"/>
    <property type="match status" value="1"/>
</dbReference>
<dbReference type="GO" id="GO:0003677">
    <property type="term" value="F:DNA binding"/>
    <property type="evidence" value="ECO:0007669"/>
    <property type="project" value="UniProtKB-UniRule"/>
</dbReference>
<dbReference type="Proteomes" id="UP000307517">
    <property type="component" value="Unassembled WGS sequence"/>
</dbReference>